<evidence type="ECO:0000313" key="2">
    <source>
        <dbReference type="Proteomes" id="UP000220102"/>
    </source>
</evidence>
<reference evidence="1 2" key="1">
    <citation type="submission" date="2017-10" db="EMBL/GenBank/DDBJ databases">
        <title>Draft genome of Longibacter Salinarum.</title>
        <authorList>
            <person name="Goh K.M."/>
            <person name="Shamsir M.S."/>
            <person name="Lim S.W."/>
        </authorList>
    </citation>
    <scope>NUCLEOTIDE SEQUENCE [LARGE SCALE GENOMIC DNA]</scope>
    <source>
        <strain evidence="1 2">KCTC 52045</strain>
    </source>
</reference>
<keyword evidence="2" id="KW-1185">Reference proteome</keyword>
<accession>A0A2A8D0G6</accession>
<gene>
    <name evidence="1" type="ORF">CRI94_05400</name>
</gene>
<comment type="caution">
    <text evidence="1">The sequence shown here is derived from an EMBL/GenBank/DDBJ whole genome shotgun (WGS) entry which is preliminary data.</text>
</comment>
<dbReference type="AlphaFoldDB" id="A0A2A8D0G6"/>
<evidence type="ECO:0000313" key="1">
    <source>
        <dbReference type="EMBL" id="PEN14462.1"/>
    </source>
</evidence>
<protein>
    <submittedName>
        <fullName evidence="1">Uncharacterized protein</fullName>
    </submittedName>
</protein>
<dbReference type="RefSeq" id="WP_098074641.1">
    <property type="nucleotide sequence ID" value="NZ_PDEQ01000002.1"/>
</dbReference>
<dbReference type="OrthoDB" id="1495862at2"/>
<dbReference type="EMBL" id="PDEQ01000002">
    <property type="protein sequence ID" value="PEN14462.1"/>
    <property type="molecule type" value="Genomic_DNA"/>
</dbReference>
<proteinExistence type="predicted"/>
<sequence>MPDPYEPLSGSRETSASRTVIIRDLIFFQIKLWLDGIKDIVLSPLSIIGAGIDILSGRSGQKSLFYKVMRLGERFDLWLNLYGPAREAATHPDGLLARRGVRSRDLIEQIDRASDTDRNALDEHTSSPPSRTT</sequence>
<dbReference type="Proteomes" id="UP000220102">
    <property type="component" value="Unassembled WGS sequence"/>
</dbReference>
<name>A0A2A8D0G6_9BACT</name>
<organism evidence="1 2">
    <name type="scientific">Longibacter salinarum</name>
    <dbReference type="NCBI Taxonomy" id="1850348"/>
    <lineage>
        <taxon>Bacteria</taxon>
        <taxon>Pseudomonadati</taxon>
        <taxon>Rhodothermota</taxon>
        <taxon>Rhodothermia</taxon>
        <taxon>Rhodothermales</taxon>
        <taxon>Salisaetaceae</taxon>
        <taxon>Longibacter</taxon>
    </lineage>
</organism>